<evidence type="ECO:0000256" key="4">
    <source>
        <dbReference type="ARBA" id="ARBA00022519"/>
    </source>
</evidence>
<keyword evidence="3" id="KW-1003">Cell membrane</keyword>
<dbReference type="Gene3D" id="1.10.287.470">
    <property type="entry name" value="Helix hairpin bin"/>
    <property type="match status" value="1"/>
</dbReference>
<evidence type="ECO:0000313" key="13">
    <source>
        <dbReference type="Proteomes" id="UP000249577"/>
    </source>
</evidence>
<dbReference type="PANTHER" id="PTHR30469:SF12">
    <property type="entry name" value="MULTIDRUG RESISTANCE PROTEIN MDTA"/>
    <property type="match status" value="1"/>
</dbReference>
<feature type="coiled-coil region" evidence="6">
    <location>
        <begin position="107"/>
        <end position="134"/>
    </location>
</feature>
<organism evidence="12 13">
    <name type="scientific">Ancylobacter novellus</name>
    <name type="common">Thiobacillus novellus</name>
    <dbReference type="NCBI Taxonomy" id="921"/>
    <lineage>
        <taxon>Bacteria</taxon>
        <taxon>Pseudomonadati</taxon>
        <taxon>Pseudomonadota</taxon>
        <taxon>Alphaproteobacteria</taxon>
        <taxon>Hyphomicrobiales</taxon>
        <taxon>Xanthobacteraceae</taxon>
        <taxon>Ancylobacter</taxon>
    </lineage>
</organism>
<evidence type="ECO:0000256" key="6">
    <source>
        <dbReference type="SAM" id="Coils"/>
    </source>
</evidence>
<dbReference type="EMBL" id="QFPN01000001">
    <property type="protein sequence ID" value="PZQ19221.1"/>
    <property type="molecule type" value="Genomic_DNA"/>
</dbReference>
<dbReference type="Proteomes" id="UP000249577">
    <property type="component" value="Unassembled WGS sequence"/>
</dbReference>
<proteinExistence type="inferred from homology"/>
<dbReference type="Pfam" id="PF25944">
    <property type="entry name" value="Beta-barrel_RND"/>
    <property type="match status" value="1"/>
</dbReference>
<evidence type="ECO:0000259" key="9">
    <source>
        <dbReference type="Pfam" id="PF25917"/>
    </source>
</evidence>
<dbReference type="AlphaFoldDB" id="A0A2W5KQA0"/>
<dbReference type="GO" id="GO:1990281">
    <property type="term" value="C:efflux pump complex"/>
    <property type="evidence" value="ECO:0007669"/>
    <property type="project" value="TreeGrafter"/>
</dbReference>
<dbReference type="PANTHER" id="PTHR30469">
    <property type="entry name" value="MULTIDRUG RESISTANCE PROTEIN MDTA"/>
    <property type="match status" value="1"/>
</dbReference>
<evidence type="ECO:0000256" key="1">
    <source>
        <dbReference type="ARBA" id="ARBA00004236"/>
    </source>
</evidence>
<protein>
    <submittedName>
        <fullName evidence="12">Efflux RND transporter periplasmic adaptor subunit</fullName>
    </submittedName>
</protein>
<evidence type="ECO:0000256" key="3">
    <source>
        <dbReference type="ARBA" id="ARBA00022475"/>
    </source>
</evidence>
<dbReference type="InterPro" id="IPR058624">
    <property type="entry name" value="MdtA-like_HH"/>
</dbReference>
<dbReference type="InterPro" id="IPR058626">
    <property type="entry name" value="MdtA-like_b-barrel"/>
</dbReference>
<feature type="chain" id="PRO_5016152865" evidence="7">
    <location>
        <begin position="21"/>
        <end position="391"/>
    </location>
</feature>
<dbReference type="Gene3D" id="2.40.30.170">
    <property type="match status" value="1"/>
</dbReference>
<keyword evidence="5" id="KW-0472">Membrane</keyword>
<keyword evidence="6" id="KW-0175">Coiled coil</keyword>
<evidence type="ECO:0000259" key="11">
    <source>
        <dbReference type="Pfam" id="PF25989"/>
    </source>
</evidence>
<feature type="domain" description="Multidrug resistance protein MdtA-like alpha-helical hairpin" evidence="8">
    <location>
        <begin position="109"/>
        <end position="178"/>
    </location>
</feature>
<dbReference type="Pfam" id="PF25917">
    <property type="entry name" value="BSH_RND"/>
    <property type="match status" value="1"/>
</dbReference>
<feature type="domain" description="Multidrug resistance protein MdtA-like barrel-sandwich hybrid" evidence="9">
    <location>
        <begin position="69"/>
        <end position="210"/>
    </location>
</feature>
<dbReference type="Pfam" id="PF25989">
    <property type="entry name" value="YknX_C"/>
    <property type="match status" value="1"/>
</dbReference>
<comment type="caution">
    <text evidence="12">The sequence shown here is derived from an EMBL/GenBank/DDBJ whole genome shotgun (WGS) entry which is preliminary data.</text>
</comment>
<feature type="signal peptide" evidence="7">
    <location>
        <begin position="1"/>
        <end position="20"/>
    </location>
</feature>
<dbReference type="GO" id="GO:0015562">
    <property type="term" value="F:efflux transmembrane transporter activity"/>
    <property type="evidence" value="ECO:0007669"/>
    <property type="project" value="TreeGrafter"/>
</dbReference>
<evidence type="ECO:0000259" key="8">
    <source>
        <dbReference type="Pfam" id="PF25876"/>
    </source>
</evidence>
<evidence type="ECO:0000259" key="10">
    <source>
        <dbReference type="Pfam" id="PF25944"/>
    </source>
</evidence>
<keyword evidence="7" id="KW-0732">Signal</keyword>
<comment type="similarity">
    <text evidence="2">Belongs to the membrane fusion protein (MFP) (TC 8.A.1) family.</text>
</comment>
<evidence type="ECO:0000256" key="7">
    <source>
        <dbReference type="SAM" id="SignalP"/>
    </source>
</evidence>
<dbReference type="Gene3D" id="2.40.50.100">
    <property type="match status" value="1"/>
</dbReference>
<sequence length="391" mass="41206">MAKRTIFVLALALAAGGAYAAWRAHDGADAATPRAAAPARPIPVTTASARRTDVPVSLVGLATVQPLTVVTVRSRVDGEVMRIGFAEGQMVKAGDVLAEIDPRPYRAALDQAKAKQAQDEAQLANAERDLARSSRLAQSNFASRQQVDAQTATVAQLKAQIEGDKAAVETAALQLDYATIRAPMAGRAGFRLVDQGNLVRATDATGIVTLSQIQPISAVMTLPERDFGEVSEAMRRGPVKAVATGPGGRELATRVLEVLNSQIDQQTGTFRAKATFANEDTRLWPGQSISVRVFVDTLRSVVVAPDDAIQRGPDGYFAFVAKADGVAERRTLTLGRQAEGIAVIRRGVEDGEEVVVAGASRLRDGARVEARRSGEVARIGGPDAEGPGATP</sequence>
<dbReference type="Pfam" id="PF25876">
    <property type="entry name" value="HH_MFP_RND"/>
    <property type="match status" value="1"/>
</dbReference>
<keyword evidence="4" id="KW-0997">Cell inner membrane</keyword>
<feature type="domain" description="Multidrug resistance protein MdtA-like beta-barrel" evidence="10">
    <location>
        <begin position="215"/>
        <end position="296"/>
    </location>
</feature>
<comment type="subcellular location">
    <subcellularLocation>
        <location evidence="1">Cell membrane</location>
    </subcellularLocation>
</comment>
<name>A0A2W5KQA0_ANCNO</name>
<dbReference type="InterPro" id="IPR058637">
    <property type="entry name" value="YknX-like_C"/>
</dbReference>
<dbReference type="NCBIfam" id="TIGR01730">
    <property type="entry name" value="RND_mfp"/>
    <property type="match status" value="1"/>
</dbReference>
<gene>
    <name evidence="12" type="ORF">DI565_02255</name>
</gene>
<accession>A0A2W5KQA0</accession>
<evidence type="ECO:0000313" key="12">
    <source>
        <dbReference type="EMBL" id="PZQ19221.1"/>
    </source>
</evidence>
<dbReference type="InterPro" id="IPR058625">
    <property type="entry name" value="MdtA-like_BSH"/>
</dbReference>
<reference evidence="12 13" key="1">
    <citation type="submission" date="2017-08" db="EMBL/GenBank/DDBJ databases">
        <title>Infants hospitalized years apart are colonized by the same room-sourced microbial strains.</title>
        <authorList>
            <person name="Brooks B."/>
            <person name="Olm M.R."/>
            <person name="Firek B.A."/>
            <person name="Baker R."/>
            <person name="Thomas B.C."/>
            <person name="Morowitz M.J."/>
            <person name="Banfield J.F."/>
        </authorList>
    </citation>
    <scope>NUCLEOTIDE SEQUENCE [LARGE SCALE GENOMIC DNA]</scope>
    <source>
        <strain evidence="12">S2_005_003_R2_43</strain>
    </source>
</reference>
<dbReference type="InterPro" id="IPR006143">
    <property type="entry name" value="RND_pump_MFP"/>
</dbReference>
<dbReference type="SUPFAM" id="SSF111369">
    <property type="entry name" value="HlyD-like secretion proteins"/>
    <property type="match status" value="1"/>
</dbReference>
<evidence type="ECO:0000256" key="2">
    <source>
        <dbReference type="ARBA" id="ARBA00009477"/>
    </source>
</evidence>
<dbReference type="Gene3D" id="2.40.420.20">
    <property type="match status" value="1"/>
</dbReference>
<evidence type="ECO:0000256" key="5">
    <source>
        <dbReference type="ARBA" id="ARBA00023136"/>
    </source>
</evidence>
<feature type="domain" description="YknX-like C-terminal permuted SH3-like" evidence="11">
    <location>
        <begin position="302"/>
        <end position="369"/>
    </location>
</feature>